<dbReference type="GO" id="GO:0008270">
    <property type="term" value="F:zinc ion binding"/>
    <property type="evidence" value="ECO:0007669"/>
    <property type="project" value="UniProtKB-KW"/>
</dbReference>
<dbReference type="Gene3D" id="3.30.160.60">
    <property type="entry name" value="Classic Zinc Finger"/>
    <property type="match status" value="1"/>
</dbReference>
<proteinExistence type="predicted"/>
<dbReference type="Proteomes" id="UP001162162">
    <property type="component" value="Unassembled WGS sequence"/>
</dbReference>
<comment type="caution">
    <text evidence="10">The sequence shown here is derived from an EMBL/GenBank/DDBJ whole genome shotgun (WGS) entry which is preliminary data.</text>
</comment>
<comment type="subcellular location">
    <subcellularLocation>
        <location evidence="1">Nucleus</location>
    </subcellularLocation>
</comment>
<sequence>MSLVYVCGQCQAERIWEKDPLQGMAESQGSTPMKKIKTEEGEPATEIEEEIVQTKQPIITPDGKIFYPCQYCNKIFPQKMTSITHMKKCPNKNNNHFNPIGNNLNNNTEKQPAERENGIGHDGNIRDKLLQSKIKISQNITVRAAEPDSDLRKKLIDPSSVYDYDEQDEDQPEDRMLKENDEDAANNRQCKKCKELFENPLDLLRHNRSVFIKHLLVHTTGLTHECSVCKMKFRRRDHMRAHEKRHIVSV</sequence>
<keyword evidence="5" id="KW-0862">Zinc</keyword>
<evidence type="ECO:0000313" key="11">
    <source>
        <dbReference type="Proteomes" id="UP001162162"/>
    </source>
</evidence>
<dbReference type="PANTHER" id="PTHR24406">
    <property type="entry name" value="TRANSCRIPTIONAL REPRESSOR CTCFL-RELATED"/>
    <property type="match status" value="1"/>
</dbReference>
<evidence type="ECO:0000256" key="3">
    <source>
        <dbReference type="ARBA" id="ARBA00022737"/>
    </source>
</evidence>
<keyword evidence="4 7" id="KW-0863">Zinc-finger</keyword>
<keyword evidence="11" id="KW-1185">Reference proteome</keyword>
<dbReference type="EMBL" id="JAPWTK010000017">
    <property type="protein sequence ID" value="KAJ8958469.1"/>
    <property type="molecule type" value="Genomic_DNA"/>
</dbReference>
<dbReference type="SMART" id="SM00355">
    <property type="entry name" value="ZnF_C2H2"/>
    <property type="match status" value="3"/>
</dbReference>
<feature type="region of interest" description="Disordered" evidence="8">
    <location>
        <begin position="23"/>
        <end position="45"/>
    </location>
</feature>
<keyword evidence="2" id="KW-0479">Metal-binding</keyword>
<dbReference type="PROSITE" id="PS00028">
    <property type="entry name" value="ZINC_FINGER_C2H2_1"/>
    <property type="match status" value="1"/>
</dbReference>
<dbReference type="GO" id="GO:0005634">
    <property type="term" value="C:nucleus"/>
    <property type="evidence" value="ECO:0007669"/>
    <property type="project" value="UniProtKB-SubCell"/>
</dbReference>
<dbReference type="InterPro" id="IPR050888">
    <property type="entry name" value="ZnF_C2H2-type_TF"/>
</dbReference>
<feature type="domain" description="C2H2-type" evidence="9">
    <location>
        <begin position="224"/>
        <end position="246"/>
    </location>
</feature>
<evidence type="ECO:0000256" key="6">
    <source>
        <dbReference type="ARBA" id="ARBA00023242"/>
    </source>
</evidence>
<dbReference type="InterPro" id="IPR013087">
    <property type="entry name" value="Znf_C2H2_type"/>
</dbReference>
<dbReference type="SUPFAM" id="SSF57667">
    <property type="entry name" value="beta-beta-alpha zinc fingers"/>
    <property type="match status" value="1"/>
</dbReference>
<accession>A0AAV8Z5G1</accession>
<evidence type="ECO:0000256" key="1">
    <source>
        <dbReference type="ARBA" id="ARBA00004123"/>
    </source>
</evidence>
<keyword evidence="3" id="KW-0677">Repeat</keyword>
<dbReference type="PROSITE" id="PS50157">
    <property type="entry name" value="ZINC_FINGER_C2H2_2"/>
    <property type="match status" value="1"/>
</dbReference>
<gene>
    <name evidence="10" type="ORF">NQ318_002261</name>
</gene>
<dbReference type="AlphaFoldDB" id="A0AAV8Z5G1"/>
<protein>
    <recommendedName>
        <fullName evidence="9">C2H2-type domain-containing protein</fullName>
    </recommendedName>
</protein>
<evidence type="ECO:0000256" key="7">
    <source>
        <dbReference type="PROSITE-ProRule" id="PRU00042"/>
    </source>
</evidence>
<reference evidence="10" key="1">
    <citation type="journal article" date="2023" name="Insect Mol. Biol.">
        <title>Genome sequencing provides insights into the evolution of gene families encoding plant cell wall-degrading enzymes in longhorned beetles.</title>
        <authorList>
            <person name="Shin N.R."/>
            <person name="Okamura Y."/>
            <person name="Kirsch R."/>
            <person name="Pauchet Y."/>
        </authorList>
    </citation>
    <scope>NUCLEOTIDE SEQUENCE</scope>
    <source>
        <strain evidence="10">AMC_N1</strain>
    </source>
</reference>
<dbReference type="InterPro" id="IPR036236">
    <property type="entry name" value="Znf_C2H2_sf"/>
</dbReference>
<organism evidence="10 11">
    <name type="scientific">Aromia moschata</name>
    <dbReference type="NCBI Taxonomy" id="1265417"/>
    <lineage>
        <taxon>Eukaryota</taxon>
        <taxon>Metazoa</taxon>
        <taxon>Ecdysozoa</taxon>
        <taxon>Arthropoda</taxon>
        <taxon>Hexapoda</taxon>
        <taxon>Insecta</taxon>
        <taxon>Pterygota</taxon>
        <taxon>Neoptera</taxon>
        <taxon>Endopterygota</taxon>
        <taxon>Coleoptera</taxon>
        <taxon>Polyphaga</taxon>
        <taxon>Cucujiformia</taxon>
        <taxon>Chrysomeloidea</taxon>
        <taxon>Cerambycidae</taxon>
        <taxon>Cerambycinae</taxon>
        <taxon>Callichromatini</taxon>
        <taxon>Aromia</taxon>
    </lineage>
</organism>
<evidence type="ECO:0000256" key="8">
    <source>
        <dbReference type="SAM" id="MobiDB-lite"/>
    </source>
</evidence>
<evidence type="ECO:0000259" key="9">
    <source>
        <dbReference type="PROSITE" id="PS50157"/>
    </source>
</evidence>
<evidence type="ECO:0000256" key="5">
    <source>
        <dbReference type="ARBA" id="ARBA00022833"/>
    </source>
</evidence>
<evidence type="ECO:0000313" key="10">
    <source>
        <dbReference type="EMBL" id="KAJ8958469.1"/>
    </source>
</evidence>
<name>A0AAV8Z5G1_9CUCU</name>
<keyword evidence="6" id="KW-0539">Nucleus</keyword>
<evidence type="ECO:0000256" key="2">
    <source>
        <dbReference type="ARBA" id="ARBA00022723"/>
    </source>
</evidence>
<evidence type="ECO:0000256" key="4">
    <source>
        <dbReference type="ARBA" id="ARBA00022771"/>
    </source>
</evidence>